<evidence type="ECO:0000313" key="1">
    <source>
        <dbReference type="EMBL" id="ERJ74008.1"/>
    </source>
</evidence>
<dbReference type="Pfam" id="PF15513">
    <property type="entry name" value="DUF4651"/>
    <property type="match status" value="1"/>
</dbReference>
<dbReference type="InterPro" id="IPR028105">
    <property type="entry name" value="DUF4651"/>
</dbReference>
<accession>U2KGQ0</accession>
<evidence type="ECO:0008006" key="3">
    <source>
        <dbReference type="Google" id="ProtNLM"/>
    </source>
</evidence>
<gene>
    <name evidence="1" type="ORF">HMPREF1557_01917</name>
</gene>
<comment type="caution">
    <text evidence="1">The sequence shown here is derived from an EMBL/GenBank/DDBJ whole genome shotgun (WGS) entry which is preliminary data.</text>
</comment>
<dbReference type="Proteomes" id="UP000016617">
    <property type="component" value="Unassembled WGS sequence"/>
</dbReference>
<protein>
    <recommendedName>
        <fullName evidence="3">DUF4651 domain-containing protein</fullName>
    </recommendedName>
</protein>
<dbReference type="PATRIC" id="fig|1227275.3.peg.1719"/>
<name>U2KGQ0_9STRE</name>
<dbReference type="Gene3D" id="3.10.450.400">
    <property type="entry name" value="Uncharacterised protein PF15513, DUF4651"/>
    <property type="match status" value="1"/>
</dbReference>
<dbReference type="HOGENOM" id="CLU_153272_2_0_9"/>
<sequence length="99" mass="10704">MKDMKNKKLLLAASLAGLAGLTALGYGLQAKLADRRQAKILAEIRAYFSQMGDIQVLYIKDYESQGSSLSGGLVFEDGRVLDFAYDAGDIFYSEGDADA</sequence>
<dbReference type="EMBL" id="AWVA01000116">
    <property type="protein sequence ID" value="ERJ74008.1"/>
    <property type="molecule type" value="Genomic_DNA"/>
</dbReference>
<organism evidence="1 2">
    <name type="scientific">Streptococcus sobrinus W1703</name>
    <dbReference type="NCBI Taxonomy" id="1227275"/>
    <lineage>
        <taxon>Bacteria</taxon>
        <taxon>Bacillati</taxon>
        <taxon>Bacillota</taxon>
        <taxon>Bacilli</taxon>
        <taxon>Lactobacillales</taxon>
        <taxon>Streptococcaceae</taxon>
        <taxon>Streptococcus</taxon>
    </lineage>
</organism>
<dbReference type="AlphaFoldDB" id="U2KGQ0"/>
<proteinExistence type="predicted"/>
<reference evidence="1 2" key="1">
    <citation type="submission" date="2013-06" db="EMBL/GenBank/DDBJ databases">
        <authorList>
            <person name="Weinstock G."/>
            <person name="Sodergren E."/>
            <person name="Lobos E.A."/>
            <person name="Fulton L."/>
            <person name="Fulton R."/>
            <person name="Courtney L."/>
            <person name="Fronick C."/>
            <person name="O'Laughlin M."/>
            <person name="Godfrey J."/>
            <person name="Wilson R.M."/>
            <person name="Miner T."/>
            <person name="Farmer C."/>
            <person name="Delehaunty K."/>
            <person name="Cordes M."/>
            <person name="Minx P."/>
            <person name="Tomlinson C."/>
            <person name="Chen J."/>
            <person name="Wollam A."/>
            <person name="Pepin K.H."/>
            <person name="Bhonagiri V."/>
            <person name="Zhang X."/>
            <person name="Warren W."/>
            <person name="Mitreva M."/>
            <person name="Mardis E.R."/>
            <person name="Wilson R.K."/>
        </authorList>
    </citation>
    <scope>NUCLEOTIDE SEQUENCE [LARGE SCALE GENOMIC DNA]</scope>
    <source>
        <strain evidence="1 2">W1703</strain>
    </source>
</reference>
<evidence type="ECO:0000313" key="2">
    <source>
        <dbReference type="Proteomes" id="UP000016617"/>
    </source>
</evidence>